<dbReference type="InParanoid" id="A0A672JX15"/>
<accession>A0A672JX15</accession>
<evidence type="ECO:0000313" key="1">
    <source>
        <dbReference type="Ensembl" id="ENSSGRP00000000721.1"/>
    </source>
</evidence>
<name>A0A672JX15_SINGR</name>
<reference evidence="1" key="1">
    <citation type="submission" date="2025-08" db="UniProtKB">
        <authorList>
            <consortium name="Ensembl"/>
        </authorList>
    </citation>
    <scope>IDENTIFICATION</scope>
</reference>
<dbReference type="Ensembl" id="ENSSGRT00000000801.1">
    <property type="protein sequence ID" value="ENSSGRP00000000721.1"/>
    <property type="gene ID" value="ENSSGRG00000000472.1"/>
</dbReference>
<organism evidence="1 2">
    <name type="scientific">Sinocyclocheilus grahami</name>
    <name type="common">Dianchi golden-line fish</name>
    <name type="synonym">Barbus grahami</name>
    <dbReference type="NCBI Taxonomy" id="75366"/>
    <lineage>
        <taxon>Eukaryota</taxon>
        <taxon>Metazoa</taxon>
        <taxon>Chordata</taxon>
        <taxon>Craniata</taxon>
        <taxon>Vertebrata</taxon>
        <taxon>Euteleostomi</taxon>
        <taxon>Actinopterygii</taxon>
        <taxon>Neopterygii</taxon>
        <taxon>Teleostei</taxon>
        <taxon>Ostariophysi</taxon>
        <taxon>Cypriniformes</taxon>
        <taxon>Cyprinidae</taxon>
        <taxon>Cyprininae</taxon>
        <taxon>Sinocyclocheilus</taxon>
    </lineage>
</organism>
<protein>
    <submittedName>
        <fullName evidence="1">Uncharacterized protein</fullName>
    </submittedName>
</protein>
<evidence type="ECO:0000313" key="2">
    <source>
        <dbReference type="Proteomes" id="UP000472262"/>
    </source>
</evidence>
<dbReference type="AlphaFoldDB" id="A0A672JX15"/>
<reference evidence="1" key="2">
    <citation type="submission" date="2025-09" db="UniProtKB">
        <authorList>
            <consortium name="Ensembl"/>
        </authorList>
    </citation>
    <scope>IDENTIFICATION</scope>
</reference>
<keyword evidence="2" id="KW-1185">Reference proteome</keyword>
<sequence>TSPSSTLGVGTGISTTGYGVQKNYSSSPISTLAVSTGVSTSGRFCNVSKRYLTLEKENIPVRRETEELILTKDSGKQFTNSTPNGTAEILKISVDITKPFFFYLSKDGSTSVSTKDKATYAGKIFL</sequence>
<dbReference type="Proteomes" id="UP000472262">
    <property type="component" value="Unassembled WGS sequence"/>
</dbReference>
<proteinExistence type="predicted"/>